<reference evidence="1 2" key="1">
    <citation type="submission" date="2021-06" db="EMBL/GenBank/DDBJ databases">
        <title>Caerostris extrusa draft genome.</title>
        <authorList>
            <person name="Kono N."/>
            <person name="Arakawa K."/>
        </authorList>
    </citation>
    <scope>NUCLEOTIDE SEQUENCE [LARGE SCALE GENOMIC DNA]</scope>
</reference>
<comment type="caution">
    <text evidence="1">The sequence shown here is derived from an EMBL/GenBank/DDBJ whole genome shotgun (WGS) entry which is preliminary data.</text>
</comment>
<dbReference type="Proteomes" id="UP001054945">
    <property type="component" value="Unassembled WGS sequence"/>
</dbReference>
<organism evidence="1 2">
    <name type="scientific">Caerostris extrusa</name>
    <name type="common">Bark spider</name>
    <name type="synonym">Caerostris bankana</name>
    <dbReference type="NCBI Taxonomy" id="172846"/>
    <lineage>
        <taxon>Eukaryota</taxon>
        <taxon>Metazoa</taxon>
        <taxon>Ecdysozoa</taxon>
        <taxon>Arthropoda</taxon>
        <taxon>Chelicerata</taxon>
        <taxon>Arachnida</taxon>
        <taxon>Araneae</taxon>
        <taxon>Araneomorphae</taxon>
        <taxon>Entelegynae</taxon>
        <taxon>Araneoidea</taxon>
        <taxon>Araneidae</taxon>
        <taxon>Caerostris</taxon>
    </lineage>
</organism>
<proteinExistence type="predicted"/>
<evidence type="ECO:0000313" key="2">
    <source>
        <dbReference type="Proteomes" id="UP001054945"/>
    </source>
</evidence>
<dbReference type="EMBL" id="BPLR01000229">
    <property type="protein sequence ID" value="GIY93063.1"/>
    <property type="molecule type" value="Genomic_DNA"/>
</dbReference>
<accession>A0AAV4XH18</accession>
<gene>
    <name evidence="1" type="ORF">CEXT_314211</name>
</gene>
<evidence type="ECO:0000313" key="1">
    <source>
        <dbReference type="EMBL" id="GIY93063.1"/>
    </source>
</evidence>
<name>A0AAV4XH18_CAEEX</name>
<dbReference type="AlphaFoldDB" id="A0AAV4XH18"/>
<keyword evidence="2" id="KW-1185">Reference proteome</keyword>
<protein>
    <submittedName>
        <fullName evidence="1">Uncharacterized protein</fullName>
    </submittedName>
</protein>
<sequence length="107" mass="11819">MSSKDMFSAQLLATSRYVPRWPKSSDSLSNVEPLVNVQSANAPSAYLLVPHTCQQHPRKLHHADDRDEEVHKCQPLVPQVPTSTLYSISALSPSVRISCHNKISGSL</sequence>